<evidence type="ECO:0000313" key="2">
    <source>
        <dbReference type="EMBL" id="BBM86017.1"/>
    </source>
</evidence>
<accession>A0A5S9F4P5</accession>
<organism evidence="2 3">
    <name type="scientific">Uabimicrobium amorphum</name>
    <dbReference type="NCBI Taxonomy" id="2596890"/>
    <lineage>
        <taxon>Bacteria</taxon>
        <taxon>Pseudomonadati</taxon>
        <taxon>Planctomycetota</taxon>
        <taxon>Candidatus Uabimicrobiia</taxon>
        <taxon>Candidatus Uabimicrobiales</taxon>
        <taxon>Candidatus Uabimicrobiaceae</taxon>
        <taxon>Candidatus Uabimicrobium</taxon>
    </lineage>
</organism>
<sequence>MSLSEFSDYLNKFQEMLPNISQKISDSEFNSNLQDITQKMIELIPSTQKALEDSQNLLEAFCSLQKALVAMGMQPTFPTATSDTVAKISEVQEQAPSQQQTSESTVAGSESGQETATSETEDATTLENEQQTTTPESEQQTTTPESEQQTTTPESEQTTVPESEQQTTTPESEQTTVPESEQQITTSESTQETATGDAITEEKPNFTKVDANTLEESKDTFSNAPLDISPSREDEKPQVTISTPQKHQDTAENKHLYFSEDEVMKELQVDISGLEEMIEEKKLTPTLIEDKKYFSKKKVSLLRSVAMESSTVVIEKPVKQPLIFGSTKKETPEKESTKDYYNENEVMLELQTDRDGLESMIEQKKLIPTMIDGKRYFPKRKVTLLRSMAMELSTIVIQKPKKKNPLNFWKDN</sequence>
<gene>
    <name evidence="2" type="ORF">UABAM_04403</name>
</gene>
<dbReference type="RefSeq" id="WP_151970097.1">
    <property type="nucleotide sequence ID" value="NZ_AP019860.1"/>
</dbReference>
<name>A0A5S9F4P5_UABAM</name>
<evidence type="ECO:0000256" key="1">
    <source>
        <dbReference type="SAM" id="MobiDB-lite"/>
    </source>
</evidence>
<keyword evidence="3" id="KW-1185">Reference proteome</keyword>
<feature type="compositionally biased region" description="Low complexity" evidence="1">
    <location>
        <begin position="125"/>
        <end position="193"/>
    </location>
</feature>
<dbReference type="AlphaFoldDB" id="A0A5S9F4P5"/>
<protein>
    <submittedName>
        <fullName evidence="2">Uncharacterized protein</fullName>
    </submittedName>
</protein>
<dbReference type="EMBL" id="AP019860">
    <property type="protein sequence ID" value="BBM86017.1"/>
    <property type="molecule type" value="Genomic_DNA"/>
</dbReference>
<dbReference type="KEGG" id="uam:UABAM_04403"/>
<feature type="compositionally biased region" description="Polar residues" evidence="1">
    <location>
        <begin position="91"/>
        <end position="113"/>
    </location>
</feature>
<feature type="region of interest" description="Disordered" evidence="1">
    <location>
        <begin position="91"/>
        <end position="251"/>
    </location>
</feature>
<reference evidence="2 3" key="1">
    <citation type="submission" date="2019-08" db="EMBL/GenBank/DDBJ databases">
        <title>Complete genome sequence of Candidatus Uab amorphum.</title>
        <authorList>
            <person name="Shiratori T."/>
            <person name="Suzuki S."/>
            <person name="Kakizawa Y."/>
            <person name="Ishida K."/>
        </authorList>
    </citation>
    <scope>NUCLEOTIDE SEQUENCE [LARGE SCALE GENOMIC DNA]</scope>
    <source>
        <strain evidence="2 3">SRT547</strain>
    </source>
</reference>
<evidence type="ECO:0000313" key="3">
    <source>
        <dbReference type="Proteomes" id="UP000326354"/>
    </source>
</evidence>
<dbReference type="Proteomes" id="UP000326354">
    <property type="component" value="Chromosome"/>
</dbReference>
<proteinExistence type="predicted"/>